<sequence length="67" mass="7098">MGTWVGEADDAVSAPCKGRLHKQIRPTRVLGFIIEISCCSLLSAAEPISLALLPDPGNDKGEPELPL</sequence>
<gene>
    <name evidence="1" type="ORF">CUC44_03230</name>
</gene>
<accession>A0A2M8HCQ7</accession>
<dbReference type="EMBL" id="PGCP01000004">
    <property type="protein sequence ID" value="PJC94334.1"/>
    <property type="molecule type" value="Genomic_DNA"/>
</dbReference>
<evidence type="ECO:0000313" key="1">
    <source>
        <dbReference type="EMBL" id="PJC94334.1"/>
    </source>
</evidence>
<keyword evidence="2" id="KW-1185">Reference proteome</keyword>
<dbReference type="AlphaFoldDB" id="A0A2M8HCQ7"/>
<organism evidence="1 2">
    <name type="scientific">Aeromonas lusitana</name>
    <dbReference type="NCBI Taxonomy" id="931529"/>
    <lineage>
        <taxon>Bacteria</taxon>
        <taxon>Pseudomonadati</taxon>
        <taxon>Pseudomonadota</taxon>
        <taxon>Gammaproteobacteria</taxon>
        <taxon>Aeromonadales</taxon>
        <taxon>Aeromonadaceae</taxon>
        <taxon>Aeromonas</taxon>
    </lineage>
</organism>
<proteinExistence type="predicted"/>
<reference evidence="1 2" key="1">
    <citation type="submission" date="2017-11" db="EMBL/GenBank/DDBJ databases">
        <title>Draft genome sequence of environmental isolate Aeromonas lusitania sp. nov. MDC 2473.</title>
        <authorList>
            <person name="Colston S.M."/>
            <person name="Navarro A."/>
            <person name="Martinez-Murcia A.J."/>
            <person name="Graf J."/>
        </authorList>
    </citation>
    <scope>NUCLEOTIDE SEQUENCE [LARGE SCALE GENOMIC DNA]</scope>
    <source>
        <strain evidence="1 2">MDC 2473</strain>
    </source>
</reference>
<evidence type="ECO:0000313" key="2">
    <source>
        <dbReference type="Proteomes" id="UP000232060"/>
    </source>
</evidence>
<comment type="caution">
    <text evidence="1">The sequence shown here is derived from an EMBL/GenBank/DDBJ whole genome shotgun (WGS) entry which is preliminary data.</text>
</comment>
<protein>
    <submittedName>
        <fullName evidence="1">Uncharacterized protein</fullName>
    </submittedName>
</protein>
<dbReference type="Proteomes" id="UP000232060">
    <property type="component" value="Unassembled WGS sequence"/>
</dbReference>
<name>A0A2M8HCQ7_9GAMM</name>